<evidence type="ECO:0000313" key="1">
    <source>
        <dbReference type="EMBL" id="ALJ91342.1"/>
    </source>
</evidence>
<evidence type="ECO:0000313" key="2">
    <source>
        <dbReference type="Proteomes" id="UP000058660"/>
    </source>
</evidence>
<sequence length="93" mass="10205">MRGSTGFGEGQYCLEVAGLRKVWLAMDFCQERCEVLALSAGFTLEGPADLDLANAWNKDHRSGGVSLGAVRAFLELFRDHSLPDFMAHIGFEP</sequence>
<dbReference type="EMBL" id="CP010822">
    <property type="protein sequence ID" value="ALJ91342.1"/>
    <property type="molecule type" value="Genomic_DNA"/>
</dbReference>
<organism evidence="1 2">
    <name type="scientific">Thermus aquaticus (strain ATCC BAA-2747 / Y51MC23)</name>
    <dbReference type="NCBI Taxonomy" id="498848"/>
    <lineage>
        <taxon>Bacteria</taxon>
        <taxon>Thermotogati</taxon>
        <taxon>Deinococcota</taxon>
        <taxon>Deinococci</taxon>
        <taxon>Thermales</taxon>
        <taxon>Thermaceae</taxon>
        <taxon>Thermus</taxon>
    </lineage>
</organism>
<proteinExistence type="predicted"/>
<keyword evidence="2" id="KW-1185">Reference proteome</keyword>
<dbReference type="Proteomes" id="UP000058660">
    <property type="component" value="Chromosome"/>
</dbReference>
<gene>
    <name evidence="1" type="ORF">TO73_1503</name>
</gene>
<accession>A0ABM5VMF6</accession>
<name>A0ABM5VMF6_THEA5</name>
<dbReference type="RefSeq" id="WP_003046038.1">
    <property type="nucleotide sequence ID" value="NZ_CP010822.1"/>
</dbReference>
<reference evidence="2" key="1">
    <citation type="journal article" date="2015" name="PLoS ONE">
        <title>Complete Genome Sequence of Thermus aquaticus Y51MC23.</title>
        <authorList>
            <person name="Brumm P.J."/>
            <person name="Monsma S."/>
            <person name="Keough B."/>
            <person name="Jasinovica S."/>
            <person name="Ferguson E."/>
            <person name="Schoenfeld T."/>
            <person name="Lodes M."/>
            <person name="Mead D.A."/>
        </authorList>
    </citation>
    <scope>NUCLEOTIDE SEQUENCE [LARGE SCALE GENOMIC DNA]</scope>
    <source>
        <strain evidence="2">BAA-2747 / Y51MC23</strain>
    </source>
</reference>
<protein>
    <submittedName>
        <fullName evidence="1">Uncharacterized protein</fullName>
    </submittedName>
</protein>